<protein>
    <submittedName>
        <fullName evidence="1">Uncharacterized protein</fullName>
    </submittedName>
</protein>
<reference evidence="1 2" key="1">
    <citation type="journal article" date="2017" name="Genome Biol. Evol.">
        <title>Phytophthora megakarya and P. palmivora, closely related causal agents of cacao black pod rot, underwent increases in genome sizes and gene numbers by different mechanisms.</title>
        <authorList>
            <person name="Ali S.S."/>
            <person name="Shao J."/>
            <person name="Lary D.J."/>
            <person name="Kronmiller B."/>
            <person name="Shen D."/>
            <person name="Strem M.D."/>
            <person name="Amoako-Attah I."/>
            <person name="Akrofi A.Y."/>
            <person name="Begoude B.A."/>
            <person name="Ten Hoopen G.M."/>
            <person name="Coulibaly K."/>
            <person name="Kebe B.I."/>
            <person name="Melnick R.L."/>
            <person name="Guiltinan M.J."/>
            <person name="Tyler B.M."/>
            <person name="Meinhardt L.W."/>
            <person name="Bailey B.A."/>
        </authorList>
    </citation>
    <scope>NUCLEOTIDE SEQUENCE [LARGE SCALE GENOMIC DNA]</scope>
    <source>
        <strain evidence="2">sbr112.9</strain>
    </source>
</reference>
<organism evidence="1 2">
    <name type="scientific">Phytophthora palmivora</name>
    <dbReference type="NCBI Taxonomy" id="4796"/>
    <lineage>
        <taxon>Eukaryota</taxon>
        <taxon>Sar</taxon>
        <taxon>Stramenopiles</taxon>
        <taxon>Oomycota</taxon>
        <taxon>Peronosporomycetes</taxon>
        <taxon>Peronosporales</taxon>
        <taxon>Peronosporaceae</taxon>
        <taxon>Phytophthora</taxon>
    </lineage>
</organism>
<dbReference type="OrthoDB" id="126222at2759"/>
<dbReference type="EMBL" id="NCKW01008294">
    <property type="protein sequence ID" value="POM68280.1"/>
    <property type="molecule type" value="Genomic_DNA"/>
</dbReference>
<evidence type="ECO:0000313" key="1">
    <source>
        <dbReference type="EMBL" id="POM68280.1"/>
    </source>
</evidence>
<gene>
    <name evidence="1" type="ORF">PHPALM_15579</name>
</gene>
<sequence length="138" mass="16130">MIGHNFVIEENNKRLKDRGFTVNLKFCAMHTFFNVCGHFRAVAPAIDSIRALFFRLQASSSSLNMMKFWRKSMNDPRYHVQYMLATRHRDSLWSTICGRYIQLGIYLVGGCPLQLLDLRENAIAYQLDNPSIIREYSF</sequence>
<name>A0A2P4XRU1_9STRA</name>
<accession>A0A2P4XRU1</accession>
<keyword evidence="2" id="KW-1185">Reference proteome</keyword>
<comment type="caution">
    <text evidence="1">The sequence shown here is derived from an EMBL/GenBank/DDBJ whole genome shotgun (WGS) entry which is preliminary data.</text>
</comment>
<dbReference type="AlphaFoldDB" id="A0A2P4XRU1"/>
<proteinExistence type="predicted"/>
<dbReference type="Proteomes" id="UP000237271">
    <property type="component" value="Unassembled WGS sequence"/>
</dbReference>
<evidence type="ECO:0000313" key="2">
    <source>
        <dbReference type="Proteomes" id="UP000237271"/>
    </source>
</evidence>